<keyword evidence="3" id="KW-0804">Transcription</keyword>
<keyword evidence="4" id="KW-0539">Nucleus</keyword>
<dbReference type="InterPro" id="IPR009057">
    <property type="entry name" value="Homeodomain-like_sf"/>
</dbReference>
<proteinExistence type="predicted"/>
<gene>
    <name evidence="7" type="primary">LOC111274274</name>
</gene>
<dbReference type="PROSITE" id="PS51294">
    <property type="entry name" value="HTH_MYB"/>
    <property type="match status" value="1"/>
</dbReference>
<evidence type="ECO:0000256" key="2">
    <source>
        <dbReference type="ARBA" id="ARBA00023015"/>
    </source>
</evidence>
<accession>A0A6P5WFG0</accession>
<dbReference type="FunFam" id="1.10.10.60:FF:000002">
    <property type="entry name" value="Myb family transcription factor"/>
    <property type="match status" value="1"/>
</dbReference>
<dbReference type="PANTHER" id="PTHR31314">
    <property type="entry name" value="MYB FAMILY TRANSCRIPTION FACTOR PHL7-LIKE"/>
    <property type="match status" value="1"/>
</dbReference>
<organism evidence="6 7">
    <name type="scientific">Durio zibethinus</name>
    <name type="common">Durian</name>
    <dbReference type="NCBI Taxonomy" id="66656"/>
    <lineage>
        <taxon>Eukaryota</taxon>
        <taxon>Viridiplantae</taxon>
        <taxon>Streptophyta</taxon>
        <taxon>Embryophyta</taxon>
        <taxon>Tracheophyta</taxon>
        <taxon>Spermatophyta</taxon>
        <taxon>Magnoliopsida</taxon>
        <taxon>eudicotyledons</taxon>
        <taxon>Gunneridae</taxon>
        <taxon>Pentapetalae</taxon>
        <taxon>rosids</taxon>
        <taxon>malvids</taxon>
        <taxon>Malvales</taxon>
        <taxon>Malvaceae</taxon>
        <taxon>Helicteroideae</taxon>
        <taxon>Durio</taxon>
    </lineage>
</organism>
<dbReference type="InterPro" id="IPR006447">
    <property type="entry name" value="Myb_dom_plants"/>
</dbReference>
<dbReference type="Proteomes" id="UP000515121">
    <property type="component" value="Unplaced"/>
</dbReference>
<dbReference type="RefSeq" id="XP_022714609.1">
    <property type="nucleotide sequence ID" value="XM_022858874.1"/>
</dbReference>
<keyword evidence="2" id="KW-0805">Transcription regulation</keyword>
<dbReference type="InterPro" id="IPR017930">
    <property type="entry name" value="Myb_dom"/>
</dbReference>
<dbReference type="GO" id="GO:0003700">
    <property type="term" value="F:DNA-binding transcription factor activity"/>
    <property type="evidence" value="ECO:0007669"/>
    <property type="project" value="InterPro"/>
</dbReference>
<dbReference type="KEGG" id="dzi:111274274"/>
<evidence type="ECO:0000256" key="1">
    <source>
        <dbReference type="ARBA" id="ARBA00004123"/>
    </source>
</evidence>
<protein>
    <submittedName>
        <fullName evidence="7">Two-component response regulator ARR19</fullName>
    </submittedName>
</protein>
<dbReference type="PANTHER" id="PTHR31314:SF84">
    <property type="entry name" value="HOMEODOMAIN-LIKE SUPERFAMILY PROTEIN-RELATED"/>
    <property type="match status" value="1"/>
</dbReference>
<dbReference type="NCBIfam" id="TIGR01557">
    <property type="entry name" value="myb_SHAQKYF"/>
    <property type="match status" value="1"/>
</dbReference>
<sequence length="249" mass="27888">MDENLPEISLKRPRPYVRSNMPRLRWTPDLHQCFVHAVEHLGGEDRATPKMVLQIMDVKGLTISHVKSHLQMYRSTKHEQVIQEAAIAAKRYATVSDPMINCQQNHQLKYGGTLNRNSFQNLGFGIQGMASNTILHAHRNGNKVSNKLSYVEITNKGSDQQRSNSYIIFKDLLKSCITPESNEQGLNGGVGWKCNHQRLIDIADHQATERISDCSICLSLNSKVSQPMLGLSEAEILGVNDVSLELTLA</sequence>
<dbReference type="GO" id="GO:0005634">
    <property type="term" value="C:nucleus"/>
    <property type="evidence" value="ECO:0007669"/>
    <property type="project" value="UniProtKB-SubCell"/>
</dbReference>
<evidence type="ECO:0000313" key="6">
    <source>
        <dbReference type="Proteomes" id="UP000515121"/>
    </source>
</evidence>
<dbReference type="OrthoDB" id="551907at2759"/>
<dbReference type="InterPro" id="IPR046955">
    <property type="entry name" value="PHR1-like"/>
</dbReference>
<dbReference type="GO" id="GO:0003677">
    <property type="term" value="F:DNA binding"/>
    <property type="evidence" value="ECO:0007669"/>
    <property type="project" value="InterPro"/>
</dbReference>
<dbReference type="SUPFAM" id="SSF46689">
    <property type="entry name" value="Homeodomain-like"/>
    <property type="match status" value="1"/>
</dbReference>
<dbReference type="GeneID" id="111274274"/>
<dbReference type="Pfam" id="PF00249">
    <property type="entry name" value="Myb_DNA-binding"/>
    <property type="match status" value="1"/>
</dbReference>
<comment type="subcellular location">
    <subcellularLocation>
        <location evidence="1">Nucleus</location>
    </subcellularLocation>
</comment>
<dbReference type="Gene3D" id="1.10.10.60">
    <property type="entry name" value="Homeodomain-like"/>
    <property type="match status" value="1"/>
</dbReference>
<evidence type="ECO:0000256" key="4">
    <source>
        <dbReference type="ARBA" id="ARBA00023242"/>
    </source>
</evidence>
<dbReference type="AlphaFoldDB" id="A0A6P5WFG0"/>
<evidence type="ECO:0000256" key="3">
    <source>
        <dbReference type="ARBA" id="ARBA00023163"/>
    </source>
</evidence>
<evidence type="ECO:0000259" key="5">
    <source>
        <dbReference type="PROSITE" id="PS51294"/>
    </source>
</evidence>
<evidence type="ECO:0000313" key="7">
    <source>
        <dbReference type="RefSeq" id="XP_022714609.1"/>
    </source>
</evidence>
<name>A0A6P5WFG0_DURZI</name>
<keyword evidence="6" id="KW-1185">Reference proteome</keyword>
<feature type="domain" description="HTH myb-type" evidence="5">
    <location>
        <begin position="18"/>
        <end position="78"/>
    </location>
</feature>
<reference evidence="7" key="1">
    <citation type="submission" date="2025-08" db="UniProtKB">
        <authorList>
            <consortium name="RefSeq"/>
        </authorList>
    </citation>
    <scope>IDENTIFICATION</scope>
    <source>
        <tissue evidence="7">Fruit stalk</tissue>
    </source>
</reference>
<dbReference type="InterPro" id="IPR001005">
    <property type="entry name" value="SANT/Myb"/>
</dbReference>